<dbReference type="RefSeq" id="WP_110839083.1">
    <property type="nucleotide sequence ID" value="NZ_QJVJ01000002.1"/>
</dbReference>
<evidence type="ECO:0000313" key="2">
    <source>
        <dbReference type="EMBL" id="PYI56555.1"/>
    </source>
</evidence>
<dbReference type="Proteomes" id="UP000247476">
    <property type="component" value="Unassembled WGS sequence"/>
</dbReference>
<dbReference type="InterPro" id="IPR029058">
    <property type="entry name" value="AB_hydrolase_fold"/>
</dbReference>
<dbReference type="EMBL" id="QJVJ01000002">
    <property type="protein sequence ID" value="PYI56555.1"/>
    <property type="molecule type" value="Genomic_DNA"/>
</dbReference>
<name>A0A2V5KAC8_9BACL</name>
<keyword evidence="2" id="KW-0378">Hydrolase</keyword>
<dbReference type="InterPro" id="IPR050261">
    <property type="entry name" value="FrsA_esterase"/>
</dbReference>
<evidence type="ECO:0000259" key="1">
    <source>
        <dbReference type="Pfam" id="PF01738"/>
    </source>
</evidence>
<dbReference type="Gene3D" id="3.40.50.1820">
    <property type="entry name" value="alpha/beta hydrolase"/>
    <property type="match status" value="1"/>
</dbReference>
<feature type="domain" description="Dienelactone hydrolase" evidence="1">
    <location>
        <begin position="130"/>
        <end position="228"/>
    </location>
</feature>
<dbReference type="SUPFAM" id="SSF53474">
    <property type="entry name" value="alpha/beta-Hydrolases"/>
    <property type="match status" value="1"/>
</dbReference>
<dbReference type="GO" id="GO:0004177">
    <property type="term" value="F:aminopeptidase activity"/>
    <property type="evidence" value="ECO:0007669"/>
    <property type="project" value="UniProtKB-KW"/>
</dbReference>
<dbReference type="OrthoDB" id="3668964at2"/>
<evidence type="ECO:0000313" key="3">
    <source>
        <dbReference type="Proteomes" id="UP000247476"/>
    </source>
</evidence>
<sequence>MTYALSELAAERLPKLLDGVGTAQDWEAKRGRIADDWLRLLGAPPAEGLHVGPSGEGGYELLEESSEDDHRRLRIRYGTPDGDTVTAFLLVPHGAALGATPAVLALHPTSPEGKADVALPSGRDNRRYGLELASRGYVVLAPDSITAGERVYPGAEPYRTAPFYERHPAWTAVGKMIADHRRAVDVLAAVPEADAGRIGAIGHSLGGYNGWFLAGLDRRVRAVASSCGFSPFAGDPEPNRWGLRDWFSHMPALTAMLQEGEVPFEWHEIAALVMPTPLFFWSGIGDRIFPNWQAIGTAMAELDELYRFAGAEGAFEGWIGPAGHDFPPQARKLAYEFLDRHLKGSAREAHGE</sequence>
<comment type="caution">
    <text evidence="2">The sequence shown here is derived from an EMBL/GenBank/DDBJ whole genome shotgun (WGS) entry which is preliminary data.</text>
</comment>
<dbReference type="InterPro" id="IPR002925">
    <property type="entry name" value="Dienelactn_hydro"/>
</dbReference>
<reference evidence="2 3" key="1">
    <citation type="submission" date="2018-05" db="EMBL/GenBank/DDBJ databases">
        <title>Paenibacillus flagellatus sp. nov., isolated from selenium mineral soil.</title>
        <authorList>
            <person name="Dai X."/>
        </authorList>
    </citation>
    <scope>NUCLEOTIDE SEQUENCE [LARGE SCALE GENOMIC DNA]</scope>
    <source>
        <strain evidence="2 3">DXL2</strain>
    </source>
</reference>
<keyword evidence="3" id="KW-1185">Reference proteome</keyword>
<gene>
    <name evidence="2" type="ORF">DLM86_06190</name>
</gene>
<organism evidence="2 3">
    <name type="scientific">Paenibacillus flagellatus</name>
    <dbReference type="NCBI Taxonomy" id="2211139"/>
    <lineage>
        <taxon>Bacteria</taxon>
        <taxon>Bacillati</taxon>
        <taxon>Bacillota</taxon>
        <taxon>Bacilli</taxon>
        <taxon>Bacillales</taxon>
        <taxon>Paenibacillaceae</taxon>
        <taxon>Paenibacillus</taxon>
    </lineage>
</organism>
<accession>A0A2V5KAC8</accession>
<proteinExistence type="predicted"/>
<keyword evidence="2" id="KW-0645">Protease</keyword>
<dbReference type="Pfam" id="PF01738">
    <property type="entry name" value="DLH"/>
    <property type="match status" value="1"/>
</dbReference>
<protein>
    <submittedName>
        <fullName evidence="2">Dipeptidyl aminopeptidase</fullName>
    </submittedName>
</protein>
<dbReference type="AlphaFoldDB" id="A0A2V5KAC8"/>
<dbReference type="PANTHER" id="PTHR22946">
    <property type="entry name" value="DIENELACTONE HYDROLASE DOMAIN-CONTAINING PROTEIN-RELATED"/>
    <property type="match status" value="1"/>
</dbReference>
<keyword evidence="2" id="KW-0031">Aminopeptidase</keyword>